<accession>A0ABX0MZC7</accession>
<sequence length="203" mass="21455">MNRRLLEYSPVFDIFTNATPRAEAQESEAGPLSDDSADLALAAELLEADQPADLRRVLGRAIAGAGVLGARVARSPMGPLLVAELVRALQPILTPLRPGLASAHGKSVRINLGARMLGLELEGLSPEDKEFILARQLVRLADEAARHAGKAGEGGHPSPQNARAAVQAAARQHAPGLLPRIALPPATHGRWTRQAGQLIVHDC</sequence>
<gene>
    <name evidence="2" type="ORF">F2P44_03690</name>
</gene>
<reference evidence="2 3" key="1">
    <citation type="submission" date="2019-10" db="EMBL/GenBank/DDBJ databases">
        <title>Taxonomy of Antarctic Massilia spp.: description of Massilia rubra sp. nov., Massilia aquatica sp. nov., Massilia mucilaginosa sp. nov., Massilia frigida sp. nov. isolated from streams, lakes and regoliths.</title>
        <authorList>
            <person name="Holochova P."/>
            <person name="Sedlacek I."/>
            <person name="Kralova S."/>
            <person name="Maslanova I."/>
            <person name="Busse H.-J."/>
            <person name="Stankova E."/>
            <person name="Vrbovska V."/>
            <person name="Kovarovic V."/>
            <person name="Bartak M."/>
            <person name="Svec P."/>
            <person name="Pantucek R."/>
        </authorList>
    </citation>
    <scope>NUCLEOTIDE SEQUENCE [LARGE SCALE GENOMIC DNA]</scope>
    <source>
        <strain evidence="2 3">CCM 8695</strain>
    </source>
</reference>
<organism evidence="2 3">
    <name type="scientific">Massilia frigida</name>
    <dbReference type="NCBI Taxonomy" id="2609281"/>
    <lineage>
        <taxon>Bacteria</taxon>
        <taxon>Pseudomonadati</taxon>
        <taxon>Pseudomonadota</taxon>
        <taxon>Betaproteobacteria</taxon>
        <taxon>Burkholderiales</taxon>
        <taxon>Oxalobacteraceae</taxon>
        <taxon>Telluria group</taxon>
        <taxon>Massilia</taxon>
    </lineage>
</organism>
<feature type="region of interest" description="Disordered" evidence="1">
    <location>
        <begin position="147"/>
        <end position="169"/>
    </location>
</feature>
<comment type="caution">
    <text evidence="2">The sequence shown here is derived from an EMBL/GenBank/DDBJ whole genome shotgun (WGS) entry which is preliminary data.</text>
</comment>
<proteinExistence type="predicted"/>
<dbReference type="EMBL" id="WHJG01000002">
    <property type="protein sequence ID" value="NHZ78390.1"/>
    <property type="molecule type" value="Genomic_DNA"/>
</dbReference>
<evidence type="ECO:0000256" key="1">
    <source>
        <dbReference type="SAM" id="MobiDB-lite"/>
    </source>
</evidence>
<evidence type="ECO:0000313" key="2">
    <source>
        <dbReference type="EMBL" id="NHZ78390.1"/>
    </source>
</evidence>
<dbReference type="Proteomes" id="UP000621455">
    <property type="component" value="Unassembled WGS sequence"/>
</dbReference>
<protein>
    <submittedName>
        <fullName evidence="2">Uncharacterized protein</fullName>
    </submittedName>
</protein>
<dbReference type="RefSeq" id="WP_167085121.1">
    <property type="nucleotide sequence ID" value="NZ_WHJG01000002.1"/>
</dbReference>
<name>A0ABX0MZC7_9BURK</name>
<keyword evidence="3" id="KW-1185">Reference proteome</keyword>
<evidence type="ECO:0000313" key="3">
    <source>
        <dbReference type="Proteomes" id="UP000621455"/>
    </source>
</evidence>